<organism evidence="2 3">
    <name type="scientific">Heterobasidion irregulare (strain TC 32-1)</name>
    <dbReference type="NCBI Taxonomy" id="747525"/>
    <lineage>
        <taxon>Eukaryota</taxon>
        <taxon>Fungi</taxon>
        <taxon>Dikarya</taxon>
        <taxon>Basidiomycota</taxon>
        <taxon>Agaricomycotina</taxon>
        <taxon>Agaricomycetes</taxon>
        <taxon>Russulales</taxon>
        <taxon>Bondarzewiaceae</taxon>
        <taxon>Heterobasidion</taxon>
        <taxon>Heterobasidion annosum species complex</taxon>
    </lineage>
</organism>
<keyword evidence="1" id="KW-1133">Transmembrane helix</keyword>
<keyword evidence="3" id="KW-1185">Reference proteome</keyword>
<dbReference type="Proteomes" id="UP000030671">
    <property type="component" value="Unassembled WGS sequence"/>
</dbReference>
<dbReference type="InParanoid" id="W4KL30"/>
<accession>W4KL30</accession>
<keyword evidence="1" id="KW-0472">Membrane</keyword>
<gene>
    <name evidence="2" type="ORF">HETIRDRAFT_168022</name>
</gene>
<dbReference type="AlphaFoldDB" id="W4KL30"/>
<dbReference type="EMBL" id="KI925455">
    <property type="protein sequence ID" value="ETW85766.1"/>
    <property type="molecule type" value="Genomic_DNA"/>
</dbReference>
<proteinExistence type="predicted"/>
<protein>
    <submittedName>
        <fullName evidence="2">Uncharacterized protein</fullName>
    </submittedName>
</protein>
<keyword evidence="1" id="KW-0812">Transmembrane</keyword>
<evidence type="ECO:0000313" key="2">
    <source>
        <dbReference type="EMBL" id="ETW85766.1"/>
    </source>
</evidence>
<feature type="transmembrane region" description="Helical" evidence="1">
    <location>
        <begin position="52"/>
        <end position="72"/>
    </location>
</feature>
<name>W4KL30_HETIT</name>
<evidence type="ECO:0000313" key="3">
    <source>
        <dbReference type="Proteomes" id="UP000030671"/>
    </source>
</evidence>
<evidence type="ECO:0000256" key="1">
    <source>
        <dbReference type="SAM" id="Phobius"/>
    </source>
</evidence>
<sequence length="115" mass="12899">MSRALGWGFGQRTSDLSEVACHQPAFRSLALIWHGNSINCQNSDLTRATYQFQSWSAVSGCLGFLLLVAFFYQRSGCTRPLYQVHQRQLMRTLQQFSVQALLSGCLKVASSSDPY</sequence>
<dbReference type="KEGG" id="hir:HETIRDRAFT_168022"/>
<dbReference type="RefSeq" id="XP_009542593.1">
    <property type="nucleotide sequence ID" value="XM_009544298.1"/>
</dbReference>
<reference evidence="2 3" key="1">
    <citation type="journal article" date="2012" name="New Phytol.">
        <title>Insight into trade-off between wood decay and parasitism from the genome of a fungal forest pathogen.</title>
        <authorList>
            <person name="Olson A."/>
            <person name="Aerts A."/>
            <person name="Asiegbu F."/>
            <person name="Belbahri L."/>
            <person name="Bouzid O."/>
            <person name="Broberg A."/>
            <person name="Canback B."/>
            <person name="Coutinho P.M."/>
            <person name="Cullen D."/>
            <person name="Dalman K."/>
            <person name="Deflorio G."/>
            <person name="van Diepen L.T."/>
            <person name="Dunand C."/>
            <person name="Duplessis S."/>
            <person name="Durling M."/>
            <person name="Gonthier P."/>
            <person name="Grimwood J."/>
            <person name="Fossdal C.G."/>
            <person name="Hansson D."/>
            <person name="Henrissat B."/>
            <person name="Hietala A."/>
            <person name="Himmelstrand K."/>
            <person name="Hoffmeister D."/>
            <person name="Hogberg N."/>
            <person name="James T.Y."/>
            <person name="Karlsson M."/>
            <person name="Kohler A."/>
            <person name="Kues U."/>
            <person name="Lee Y.H."/>
            <person name="Lin Y.C."/>
            <person name="Lind M."/>
            <person name="Lindquist E."/>
            <person name="Lombard V."/>
            <person name="Lucas S."/>
            <person name="Lunden K."/>
            <person name="Morin E."/>
            <person name="Murat C."/>
            <person name="Park J."/>
            <person name="Raffaello T."/>
            <person name="Rouze P."/>
            <person name="Salamov A."/>
            <person name="Schmutz J."/>
            <person name="Solheim H."/>
            <person name="Stahlberg J."/>
            <person name="Velez H."/>
            <person name="de Vries R.P."/>
            <person name="Wiebenga A."/>
            <person name="Woodward S."/>
            <person name="Yakovlev I."/>
            <person name="Garbelotto M."/>
            <person name="Martin F."/>
            <person name="Grigoriev I.V."/>
            <person name="Stenlid J."/>
        </authorList>
    </citation>
    <scope>NUCLEOTIDE SEQUENCE [LARGE SCALE GENOMIC DNA]</scope>
    <source>
        <strain evidence="2 3">TC 32-1</strain>
    </source>
</reference>
<dbReference type="HOGENOM" id="CLU_2109353_0_0_1"/>
<dbReference type="GeneID" id="20668143"/>